<dbReference type="InterPro" id="IPR011990">
    <property type="entry name" value="TPR-like_helical_dom_sf"/>
</dbReference>
<dbReference type="Gene3D" id="2.170.270.10">
    <property type="entry name" value="SET domain"/>
    <property type="match status" value="1"/>
</dbReference>
<dbReference type="WBParaSite" id="ASIM_0001354401-mRNA-1">
    <property type="protein sequence ID" value="ASIM_0001354401-mRNA-1"/>
    <property type="gene ID" value="ASIM_0001354401"/>
</dbReference>
<name>A0A158PP34_ANISI</name>
<dbReference type="InterPro" id="IPR046341">
    <property type="entry name" value="SET_dom_sf"/>
</dbReference>
<accession>A0A158PP34</accession>
<evidence type="ECO:0000313" key="3">
    <source>
        <dbReference type="WBParaSite" id="ASIM_0001354401-mRNA-1"/>
    </source>
</evidence>
<dbReference type="OrthoDB" id="265717at2759"/>
<dbReference type="Gene3D" id="1.25.40.10">
    <property type="entry name" value="Tetratricopeptide repeat domain"/>
    <property type="match status" value="1"/>
</dbReference>
<evidence type="ECO:0000313" key="1">
    <source>
        <dbReference type="EMBL" id="VDK48595.1"/>
    </source>
</evidence>
<dbReference type="PANTHER" id="PTHR12197">
    <property type="entry name" value="HISTONE-LYSINE N-METHYLTRANSFERASE SMYD"/>
    <property type="match status" value="1"/>
</dbReference>
<organism evidence="3">
    <name type="scientific">Anisakis simplex</name>
    <name type="common">Herring worm</name>
    <dbReference type="NCBI Taxonomy" id="6269"/>
    <lineage>
        <taxon>Eukaryota</taxon>
        <taxon>Metazoa</taxon>
        <taxon>Ecdysozoa</taxon>
        <taxon>Nematoda</taxon>
        <taxon>Chromadorea</taxon>
        <taxon>Rhabditida</taxon>
        <taxon>Spirurina</taxon>
        <taxon>Ascaridomorpha</taxon>
        <taxon>Ascaridoidea</taxon>
        <taxon>Anisakidae</taxon>
        <taxon>Anisakis</taxon>
        <taxon>Anisakis simplex complex</taxon>
    </lineage>
</organism>
<reference evidence="3" key="1">
    <citation type="submission" date="2016-04" db="UniProtKB">
        <authorList>
            <consortium name="WormBaseParasite"/>
        </authorList>
    </citation>
    <scope>IDENTIFICATION</scope>
</reference>
<reference evidence="1 2" key="2">
    <citation type="submission" date="2018-11" db="EMBL/GenBank/DDBJ databases">
        <authorList>
            <consortium name="Pathogen Informatics"/>
        </authorList>
    </citation>
    <scope>NUCLEOTIDE SEQUENCE [LARGE SCALE GENOMIC DNA]</scope>
</reference>
<keyword evidence="2" id="KW-1185">Reference proteome</keyword>
<dbReference type="GO" id="GO:0005634">
    <property type="term" value="C:nucleus"/>
    <property type="evidence" value="ECO:0007669"/>
    <property type="project" value="TreeGrafter"/>
</dbReference>
<dbReference type="CDD" id="cd20071">
    <property type="entry name" value="SET_SMYD"/>
    <property type="match status" value="1"/>
</dbReference>
<evidence type="ECO:0000313" key="2">
    <source>
        <dbReference type="Proteomes" id="UP000267096"/>
    </source>
</evidence>
<proteinExistence type="predicted"/>
<dbReference type="PANTHER" id="PTHR12197:SF251">
    <property type="entry name" value="EG:BACR7C10.4 PROTEIN"/>
    <property type="match status" value="1"/>
</dbReference>
<gene>
    <name evidence="1" type="ORF">ASIM_LOCUS12972</name>
</gene>
<dbReference type="EMBL" id="UYRR01031288">
    <property type="protein sequence ID" value="VDK48595.1"/>
    <property type="molecule type" value="Genomic_DNA"/>
</dbReference>
<dbReference type="AlphaFoldDB" id="A0A158PP34"/>
<dbReference type="SUPFAM" id="SSF82199">
    <property type="entry name" value="SET domain"/>
    <property type="match status" value="1"/>
</dbReference>
<dbReference type="Proteomes" id="UP000267096">
    <property type="component" value="Unassembled WGS sequence"/>
</dbReference>
<dbReference type="InterPro" id="IPR050869">
    <property type="entry name" value="H3K4_H4K5_MeTrfase"/>
</dbReference>
<sequence>MGDIAVEFVEVFEQSLFHAHVTIPNITIHDLIVITKSSIFKASGCAGDESYRLVLRLAKKLDMGDDGSAVGGRRFEDLMDHRDKMKSIYREWRCGYDKWIGSLPNKAKLSDDLIESIICKVFINSFGLTSVFGATIGIALCVQLSGLDHSCQPSARIAFKGNECRIVPIKPCSEGAILTHSYIDELLPLEERRKQLMESYKFECHCDGCANESRNMQMTAFACEACKGPIKLNGKCEDCKNSMTSEHVSTCEMADKMAQASLQALSKCPSASSKSALCKKSLELVDDVLYSFNVRRLALLRHTYESCVALSELFICRFSEALSYGAQILEVLNHYDHPNDLAVIHLKFNLAKIYFKNGQAEICG</sequence>
<protein>
    <submittedName>
        <fullName evidence="3">SET domain-containing protein</fullName>
    </submittedName>
</protein>